<dbReference type="RefSeq" id="WP_007639364.1">
    <property type="nucleotide sequence ID" value="NC_020514.1"/>
</dbReference>
<name>K7AT30_9ALTE</name>
<evidence type="ECO:0000313" key="1">
    <source>
        <dbReference type="EMBL" id="AGH46391.1"/>
    </source>
</evidence>
<evidence type="ECO:0000313" key="2">
    <source>
        <dbReference type="Proteomes" id="UP000011864"/>
    </source>
</evidence>
<sequence length="135" mass="15573">MWWIFFLIYCVSQQIILSISRVQSFANISFARVRIDGVQMLGEPTLPYNKLMNHLLENIKDFDVTKVSHNFYPMARGYLSYENQKVDCVFPGEASNLDSSIDMLVSDSFNMANAYLINFDDTALNEKDIKGKVWP</sequence>
<reference evidence="1 2" key="1">
    <citation type="journal article" date="2013" name="Genome Announc.">
        <title>Complete Genome Sequence of Glaciecola psychrophila Strain 170T.</title>
        <authorList>
            <person name="Yin J."/>
            <person name="Chen J."/>
            <person name="Liu G."/>
            <person name="Yu Y."/>
            <person name="Song L."/>
            <person name="Wang X."/>
            <person name="Qu X."/>
        </authorList>
    </citation>
    <scope>NUCLEOTIDE SEQUENCE [LARGE SCALE GENOMIC DNA]</scope>
    <source>
        <strain evidence="1 2">170</strain>
    </source>
</reference>
<dbReference type="Proteomes" id="UP000011864">
    <property type="component" value="Chromosome"/>
</dbReference>
<organism evidence="1 2">
    <name type="scientific">Paraglaciecola psychrophila 170</name>
    <dbReference type="NCBI Taxonomy" id="1129794"/>
    <lineage>
        <taxon>Bacteria</taxon>
        <taxon>Pseudomonadati</taxon>
        <taxon>Pseudomonadota</taxon>
        <taxon>Gammaproteobacteria</taxon>
        <taxon>Alteromonadales</taxon>
        <taxon>Alteromonadaceae</taxon>
        <taxon>Paraglaciecola</taxon>
    </lineage>
</organism>
<protein>
    <submittedName>
        <fullName evidence="1">Uncharacterized protein</fullName>
    </submittedName>
</protein>
<dbReference type="PATRIC" id="fig|1129794.4.peg.4268"/>
<dbReference type="EMBL" id="CP003837">
    <property type="protein sequence ID" value="AGH46391.1"/>
    <property type="molecule type" value="Genomic_DNA"/>
</dbReference>
<accession>K7AT30</accession>
<dbReference type="KEGG" id="gps:C427_4289"/>
<proteinExistence type="predicted"/>
<gene>
    <name evidence="1" type="ORF">C427_4289</name>
</gene>
<dbReference type="HOGENOM" id="CLU_1883773_0_0_6"/>
<dbReference type="AlphaFoldDB" id="K7AT30"/>
<keyword evidence="2" id="KW-1185">Reference proteome</keyword>